<organism evidence="1">
    <name type="scientific">bioreactor metagenome</name>
    <dbReference type="NCBI Taxonomy" id="1076179"/>
    <lineage>
        <taxon>unclassified sequences</taxon>
        <taxon>metagenomes</taxon>
        <taxon>ecological metagenomes</taxon>
    </lineage>
</organism>
<accession>A0A645AXJ4</accession>
<protein>
    <submittedName>
        <fullName evidence="1">Uncharacterized protein</fullName>
    </submittedName>
</protein>
<dbReference type="EMBL" id="VSSQ01016297">
    <property type="protein sequence ID" value="MPM57488.1"/>
    <property type="molecule type" value="Genomic_DNA"/>
</dbReference>
<sequence>MPYATGAISAPSASQSAAISFINETLSARSAFDAYLMSIASRRPVTSTGASNGANAAARVSRLKSSSAPITMRDGCSASYAALPWERNSGTAAMCNLGAASASRQANRSGGMVDLTATTHSRFTDTATFLTAFNTELVFASPSGRVGVPVQTNITSKTAHKACGGAN</sequence>
<dbReference type="AlphaFoldDB" id="A0A645AXJ4"/>
<reference evidence="1" key="1">
    <citation type="submission" date="2019-08" db="EMBL/GenBank/DDBJ databases">
        <authorList>
            <person name="Kucharzyk K."/>
            <person name="Murdoch R.W."/>
            <person name="Higgins S."/>
            <person name="Loffler F."/>
        </authorList>
    </citation>
    <scope>NUCLEOTIDE SEQUENCE</scope>
</reference>
<name>A0A645AXJ4_9ZZZZ</name>
<comment type="caution">
    <text evidence="1">The sequence shown here is derived from an EMBL/GenBank/DDBJ whole genome shotgun (WGS) entry which is preliminary data.</text>
</comment>
<gene>
    <name evidence="1" type="ORF">SDC9_104310</name>
</gene>
<evidence type="ECO:0000313" key="1">
    <source>
        <dbReference type="EMBL" id="MPM57488.1"/>
    </source>
</evidence>
<proteinExistence type="predicted"/>